<dbReference type="SUPFAM" id="SSF54909">
    <property type="entry name" value="Dimeric alpha+beta barrel"/>
    <property type="match status" value="1"/>
</dbReference>
<sequence length="264" mass="30365">MQRRDFLKSGLAATGAVGLSSLGQAHADHHDSDHEHYELRHWHIPTAEKKAVVDRFLKNAVMPAAKRINLGPIGVFHSTNHPKNNKAEQHDIWALTPFKNAQEFFSRDEKLVDDVFVEAADEYLNSQKTDPAYTRITSSFMRAFDGKPKLEIPIKGKRVFELREYQSHNELKALLKVQMFNEGEIDIFNATGLKSVFFGQTLIGPDIPNLTYMLVYKDQAMRGKNWQAFVKHPDWDRMKNMEIYKDTVSKIVARFFDPAPYSQI</sequence>
<reference evidence="2" key="1">
    <citation type="submission" date="2018-05" db="EMBL/GenBank/DDBJ databases">
        <authorList>
            <person name="Lanie J.A."/>
            <person name="Ng W.-L."/>
            <person name="Kazmierczak K.M."/>
            <person name="Andrzejewski T.M."/>
            <person name="Davidsen T.M."/>
            <person name="Wayne K.J."/>
            <person name="Tettelin H."/>
            <person name="Glass J.I."/>
            <person name="Rusch D."/>
            <person name="Podicherti R."/>
            <person name="Tsui H.-C.T."/>
            <person name="Winkler M.E."/>
        </authorList>
    </citation>
    <scope>NUCLEOTIDE SEQUENCE</scope>
</reference>
<accession>A0A381Y3H7</accession>
<evidence type="ECO:0000259" key="1">
    <source>
        <dbReference type="Pfam" id="PF07978"/>
    </source>
</evidence>
<name>A0A381Y3H7_9ZZZZ</name>
<dbReference type="InterPro" id="IPR006311">
    <property type="entry name" value="TAT_signal"/>
</dbReference>
<protein>
    <recommendedName>
        <fullName evidence="1">NIPSNAP domain-containing protein</fullName>
    </recommendedName>
</protein>
<proteinExistence type="predicted"/>
<dbReference type="Pfam" id="PF07978">
    <property type="entry name" value="NIPSNAP"/>
    <property type="match status" value="1"/>
</dbReference>
<evidence type="ECO:0000313" key="2">
    <source>
        <dbReference type="EMBL" id="SVA70957.1"/>
    </source>
</evidence>
<dbReference type="AlphaFoldDB" id="A0A381Y3H7"/>
<gene>
    <name evidence="2" type="ORF">METZ01_LOCUS123811</name>
</gene>
<feature type="domain" description="NIPSNAP" evidence="1">
    <location>
        <begin position="160"/>
        <end position="263"/>
    </location>
</feature>
<dbReference type="Gene3D" id="3.30.70.100">
    <property type="match status" value="2"/>
</dbReference>
<dbReference type="PROSITE" id="PS51318">
    <property type="entry name" value="TAT"/>
    <property type="match status" value="1"/>
</dbReference>
<dbReference type="InterPro" id="IPR011008">
    <property type="entry name" value="Dimeric_a/b-barrel"/>
</dbReference>
<dbReference type="InterPro" id="IPR012577">
    <property type="entry name" value="NIPSNAP"/>
</dbReference>
<dbReference type="EMBL" id="UINC01017194">
    <property type="protein sequence ID" value="SVA70957.1"/>
    <property type="molecule type" value="Genomic_DNA"/>
</dbReference>
<organism evidence="2">
    <name type="scientific">marine metagenome</name>
    <dbReference type="NCBI Taxonomy" id="408172"/>
    <lineage>
        <taxon>unclassified sequences</taxon>
        <taxon>metagenomes</taxon>
        <taxon>ecological metagenomes</taxon>
    </lineage>
</organism>